<dbReference type="InterPro" id="IPR001254">
    <property type="entry name" value="Trypsin_dom"/>
</dbReference>
<evidence type="ECO:0000256" key="6">
    <source>
        <dbReference type="RuleBase" id="RU363034"/>
    </source>
</evidence>
<dbReference type="SMART" id="SM00020">
    <property type="entry name" value="Tryp_SPc"/>
    <property type="match status" value="1"/>
</dbReference>
<sequence>MKAVGIFLVSLASIAASTFNDRAKYERIVGGEVVVHGTVPYIVSLRWRDSHFCGGSILNGNTILTAAHCLYGYENDPYVVVAGEWSLSGNDTTEQFRNVTALRLHAGYNDRTFVNDIALMWVDPPFQFNNYVQTVNLPPAMHNATGDAPVSGWGVEAEGASELSDKLKMTTIHIIDDATCRSELGGNPNQVADSMICAYYRPSGGNDSCQGDSGGPLMALDLAQPYQSGIVSWGYGCARPNMPGMYTEVSHFINWISANIGGY</sequence>
<dbReference type="Pfam" id="PF00089">
    <property type="entry name" value="Trypsin"/>
    <property type="match status" value="1"/>
</dbReference>
<keyword evidence="6" id="KW-0378">Hydrolase</keyword>
<feature type="signal peptide" evidence="7">
    <location>
        <begin position="1"/>
        <end position="16"/>
    </location>
</feature>
<evidence type="ECO:0000313" key="9">
    <source>
        <dbReference type="EMBL" id="OXA38000.1"/>
    </source>
</evidence>
<feature type="domain" description="Peptidase S1" evidence="8">
    <location>
        <begin position="28"/>
        <end position="261"/>
    </location>
</feature>
<evidence type="ECO:0000256" key="5">
    <source>
        <dbReference type="ARBA" id="ARBA00076468"/>
    </source>
</evidence>
<evidence type="ECO:0000256" key="2">
    <source>
        <dbReference type="ARBA" id="ARBA00022525"/>
    </source>
</evidence>
<dbReference type="PROSITE" id="PS00135">
    <property type="entry name" value="TRYPSIN_SER"/>
    <property type="match status" value="1"/>
</dbReference>
<dbReference type="GO" id="GO:0005576">
    <property type="term" value="C:extracellular region"/>
    <property type="evidence" value="ECO:0007669"/>
    <property type="project" value="UniProtKB-SubCell"/>
</dbReference>
<proteinExistence type="predicted"/>
<evidence type="ECO:0000256" key="4">
    <source>
        <dbReference type="ARBA" id="ARBA00068096"/>
    </source>
</evidence>
<dbReference type="PROSITE" id="PS00134">
    <property type="entry name" value="TRYPSIN_HIS"/>
    <property type="match status" value="1"/>
</dbReference>
<dbReference type="PRINTS" id="PR00722">
    <property type="entry name" value="CHYMOTRYPSIN"/>
</dbReference>
<protein>
    <recommendedName>
        <fullName evidence="4">Phenoloxidase-activating factor 2</fullName>
    </recommendedName>
    <alternativeName>
        <fullName evidence="5">Prophenoloxidase-activating factor II</fullName>
    </alternativeName>
</protein>
<keyword evidence="7" id="KW-0732">Signal</keyword>
<organism evidence="9 10">
    <name type="scientific">Folsomia candida</name>
    <name type="common">Springtail</name>
    <dbReference type="NCBI Taxonomy" id="158441"/>
    <lineage>
        <taxon>Eukaryota</taxon>
        <taxon>Metazoa</taxon>
        <taxon>Ecdysozoa</taxon>
        <taxon>Arthropoda</taxon>
        <taxon>Hexapoda</taxon>
        <taxon>Collembola</taxon>
        <taxon>Entomobryomorpha</taxon>
        <taxon>Isotomoidea</taxon>
        <taxon>Isotomidae</taxon>
        <taxon>Proisotominae</taxon>
        <taxon>Folsomia</taxon>
    </lineage>
</organism>
<dbReference type="InterPro" id="IPR018114">
    <property type="entry name" value="TRYPSIN_HIS"/>
</dbReference>
<dbReference type="InterPro" id="IPR009003">
    <property type="entry name" value="Peptidase_S1_PA"/>
</dbReference>
<reference evidence="9 10" key="1">
    <citation type="submission" date="2015-12" db="EMBL/GenBank/DDBJ databases">
        <title>The genome of Folsomia candida.</title>
        <authorList>
            <person name="Faddeeva A."/>
            <person name="Derks M.F."/>
            <person name="Anvar Y."/>
            <person name="Smit S."/>
            <person name="Van Straalen N."/>
            <person name="Roelofs D."/>
        </authorList>
    </citation>
    <scope>NUCLEOTIDE SEQUENCE [LARGE SCALE GENOMIC DNA]</scope>
    <source>
        <strain evidence="9 10">VU population</strain>
        <tissue evidence="9">Whole body</tissue>
    </source>
</reference>
<dbReference type="STRING" id="158441.A0A226CYX0"/>
<dbReference type="SUPFAM" id="SSF50494">
    <property type="entry name" value="Trypsin-like serine proteases"/>
    <property type="match status" value="1"/>
</dbReference>
<keyword evidence="3" id="KW-1015">Disulfide bond</keyword>
<evidence type="ECO:0000256" key="1">
    <source>
        <dbReference type="ARBA" id="ARBA00004613"/>
    </source>
</evidence>
<name>A0A226CYX0_FOLCA</name>
<dbReference type="GO" id="GO:0004252">
    <property type="term" value="F:serine-type endopeptidase activity"/>
    <property type="evidence" value="ECO:0007669"/>
    <property type="project" value="InterPro"/>
</dbReference>
<keyword evidence="2" id="KW-0964">Secreted</keyword>
<keyword evidence="6" id="KW-0720">Serine protease</keyword>
<accession>A0A226CYX0</accession>
<dbReference type="EMBL" id="LNIX01000049">
    <property type="protein sequence ID" value="OXA38000.1"/>
    <property type="molecule type" value="Genomic_DNA"/>
</dbReference>
<dbReference type="Gene3D" id="2.40.10.10">
    <property type="entry name" value="Trypsin-like serine proteases"/>
    <property type="match status" value="2"/>
</dbReference>
<gene>
    <name evidence="9" type="ORF">Fcan01_27226</name>
</gene>
<evidence type="ECO:0000256" key="7">
    <source>
        <dbReference type="SAM" id="SignalP"/>
    </source>
</evidence>
<comment type="subcellular location">
    <subcellularLocation>
        <location evidence="1">Secreted</location>
    </subcellularLocation>
</comment>
<keyword evidence="10" id="KW-1185">Reference proteome</keyword>
<evidence type="ECO:0000313" key="10">
    <source>
        <dbReference type="Proteomes" id="UP000198287"/>
    </source>
</evidence>
<dbReference type="InterPro" id="IPR033116">
    <property type="entry name" value="TRYPSIN_SER"/>
</dbReference>
<dbReference type="OrthoDB" id="10059102at2759"/>
<comment type="caution">
    <text evidence="9">The sequence shown here is derived from an EMBL/GenBank/DDBJ whole genome shotgun (WGS) entry which is preliminary data.</text>
</comment>
<dbReference type="PANTHER" id="PTHR24252:SF18">
    <property type="entry name" value="OVOCHYMASE 1"/>
    <property type="match status" value="1"/>
</dbReference>
<feature type="chain" id="PRO_5012963076" description="Phenoloxidase-activating factor 2" evidence="7">
    <location>
        <begin position="17"/>
        <end position="263"/>
    </location>
</feature>
<evidence type="ECO:0000259" key="8">
    <source>
        <dbReference type="PROSITE" id="PS50240"/>
    </source>
</evidence>
<dbReference type="AlphaFoldDB" id="A0A226CYX0"/>
<dbReference type="PROSITE" id="PS50240">
    <property type="entry name" value="TRYPSIN_DOM"/>
    <property type="match status" value="1"/>
</dbReference>
<dbReference type="Proteomes" id="UP000198287">
    <property type="component" value="Unassembled WGS sequence"/>
</dbReference>
<dbReference type="InterPro" id="IPR001314">
    <property type="entry name" value="Peptidase_S1A"/>
</dbReference>
<keyword evidence="6" id="KW-0645">Protease</keyword>
<evidence type="ECO:0000256" key="3">
    <source>
        <dbReference type="ARBA" id="ARBA00023157"/>
    </source>
</evidence>
<dbReference type="PANTHER" id="PTHR24252">
    <property type="entry name" value="ACROSIN-RELATED"/>
    <property type="match status" value="1"/>
</dbReference>
<dbReference type="FunFam" id="2.40.10.10:FF:000038">
    <property type="entry name" value="Serine protease"/>
    <property type="match status" value="1"/>
</dbReference>
<dbReference type="InterPro" id="IPR043504">
    <property type="entry name" value="Peptidase_S1_PA_chymotrypsin"/>
</dbReference>
<dbReference type="GO" id="GO:0006508">
    <property type="term" value="P:proteolysis"/>
    <property type="evidence" value="ECO:0007669"/>
    <property type="project" value="UniProtKB-KW"/>
</dbReference>
<dbReference type="CDD" id="cd00190">
    <property type="entry name" value="Tryp_SPc"/>
    <property type="match status" value="1"/>
</dbReference>